<protein>
    <recommendedName>
        <fullName evidence="5">Transposase</fullName>
    </recommendedName>
</protein>
<organism evidence="2">
    <name type="scientific">Cladocopium goreaui</name>
    <dbReference type="NCBI Taxonomy" id="2562237"/>
    <lineage>
        <taxon>Eukaryota</taxon>
        <taxon>Sar</taxon>
        <taxon>Alveolata</taxon>
        <taxon>Dinophyceae</taxon>
        <taxon>Suessiales</taxon>
        <taxon>Symbiodiniaceae</taxon>
        <taxon>Cladocopium</taxon>
    </lineage>
</organism>
<name>A0A9P1D2W3_9DINO</name>
<comment type="caution">
    <text evidence="2">The sequence shown here is derived from an EMBL/GenBank/DDBJ whole genome shotgun (WGS) entry which is preliminary data.</text>
</comment>
<evidence type="ECO:0000313" key="2">
    <source>
        <dbReference type="EMBL" id="CAI4002703.1"/>
    </source>
</evidence>
<dbReference type="EMBL" id="CAMXCT030003144">
    <property type="protein sequence ID" value="CAL4790015.1"/>
    <property type="molecule type" value="Genomic_DNA"/>
</dbReference>
<dbReference type="EMBL" id="CAMXCT020003144">
    <property type="protein sequence ID" value="CAL1156078.1"/>
    <property type="molecule type" value="Genomic_DNA"/>
</dbReference>
<dbReference type="Proteomes" id="UP001152797">
    <property type="component" value="Unassembled WGS sequence"/>
</dbReference>
<feature type="region of interest" description="Disordered" evidence="1">
    <location>
        <begin position="52"/>
        <end position="111"/>
    </location>
</feature>
<proteinExistence type="predicted"/>
<keyword evidence="4" id="KW-1185">Reference proteome</keyword>
<dbReference type="AlphaFoldDB" id="A0A9P1D2W3"/>
<accession>A0A9P1D2W3</accession>
<reference evidence="2" key="1">
    <citation type="submission" date="2022-10" db="EMBL/GenBank/DDBJ databases">
        <authorList>
            <person name="Chen Y."/>
            <person name="Dougan E. K."/>
            <person name="Chan C."/>
            <person name="Rhodes N."/>
            <person name="Thang M."/>
        </authorList>
    </citation>
    <scope>NUCLEOTIDE SEQUENCE</scope>
</reference>
<evidence type="ECO:0008006" key="5">
    <source>
        <dbReference type="Google" id="ProtNLM"/>
    </source>
</evidence>
<reference evidence="3 4" key="2">
    <citation type="submission" date="2024-05" db="EMBL/GenBank/DDBJ databases">
        <authorList>
            <person name="Chen Y."/>
            <person name="Shah S."/>
            <person name="Dougan E. K."/>
            <person name="Thang M."/>
            <person name="Chan C."/>
        </authorList>
    </citation>
    <scope>NUCLEOTIDE SEQUENCE [LARGE SCALE GENOMIC DNA]</scope>
</reference>
<feature type="compositionally biased region" description="Basic and acidic residues" evidence="1">
    <location>
        <begin position="94"/>
        <end position="106"/>
    </location>
</feature>
<evidence type="ECO:0000313" key="3">
    <source>
        <dbReference type="EMBL" id="CAL4790015.1"/>
    </source>
</evidence>
<sequence length="457" mass="51888">MPANLKKTCSLCGGKDHNVATCTLPGAQRYRDALRSVRPCHLKRKARVLRGDGVAASRKPGKKAAFSSPKAMRSMKDMKKWQKKQRKWYSGTSEKVHSSRKDRAQETPDLSHSVDTQCATQTLLAAGFLTKLDTCDKCGHGGLHGFFTRPGSKENGQLYYRCDVKECRAYTNVLAGCRWLKNMVRFRCINPSRLYLTIQAYTHKQNPRRQDATAFGVPPKAAQCIFDHLRSMEVQAAERQLKDMKLSGQIEVDATSIRTFRFGASSQSFAPEIRKWQAKHKNARKPTHFICHLRVAGAIERGPAGRVLLDVLPLVALTPGARPPTESSHDVNQTRFFEKIQRGRGTRIHADGNRAWKAEAKKAGFQFSSVSHSRMQFVKKVPRKKLFTGTQLLDSFWKILKQFVVSNLRTRGKFDRRVDRRLLDQIKAFMYRHNAGHNLWKELGKLAKKVDADDLAR</sequence>
<dbReference type="EMBL" id="CAMXCT010003144">
    <property type="protein sequence ID" value="CAI4002703.1"/>
    <property type="molecule type" value="Genomic_DNA"/>
</dbReference>
<evidence type="ECO:0000256" key="1">
    <source>
        <dbReference type="SAM" id="MobiDB-lite"/>
    </source>
</evidence>
<evidence type="ECO:0000313" key="4">
    <source>
        <dbReference type="Proteomes" id="UP001152797"/>
    </source>
</evidence>
<gene>
    <name evidence="2" type="ORF">C1SCF055_LOCUS28640</name>
</gene>